<dbReference type="Proteomes" id="UP000053599">
    <property type="component" value="Unassembled WGS sequence"/>
</dbReference>
<accession>A0A0D1W0Z7</accession>
<proteinExistence type="predicted"/>
<sequence length="570" mass="63913">MKSQFMFINKNPESDSLSHSNKKERIQIHSHVQKGHRYKKSQNGMFIAAQLSHPQPGRRASSSASSSGHLAEEAAAKPGQSTVKGSKPLLNLVGRTVQSDHNGQTQPQDANIDPRLWEMSQNTDLNIDPLLWDISQHTNSNQSSPDSIPVFPASAEENFDPFDVTCVRVDQSIHNLLQYFLRVHHPAIWHLEGAVGKDQNYAFRYDALSVIQGCLHDQYNMYSLLASMSSYMTFIDAIPPSGHGNLYIHKALQSSKRYVESRQPITSRTVFNTFHLGCAEWYRYNVDAAVIHMKGAKAMVDSLGGLSALQGPLVELLVNGDAYIAAEMNRKPLWSHADFESGEDHPMIGYALQELQRVLSGKVRTAAGLLTSHQQEIIPPSLRWVILDLTVVLSALKSSQTADVRTEKLPRGGLHWIYLRNLAIKHRLLEMEFEDPRSEAVRIAVLLWIYMCFTYAGRRRSIKVIAPFLRHTLLKTSKHEWEGHEDVHLWILCIGGLSATLGSDEHTWFLAELKNSPIGTLDNSEVILDVLVSLSHKFFYLESAQRSILKALAQGVSATRSTGGEWESKP</sequence>
<evidence type="ECO:0000256" key="1">
    <source>
        <dbReference type="SAM" id="MobiDB-lite"/>
    </source>
</evidence>
<reference evidence="2 3" key="1">
    <citation type="submission" date="2015-01" db="EMBL/GenBank/DDBJ databases">
        <title>The Genome Sequence of Exophiala sideris CBS121828.</title>
        <authorList>
            <consortium name="The Broad Institute Genomics Platform"/>
            <person name="Cuomo C."/>
            <person name="de Hoog S."/>
            <person name="Gorbushina A."/>
            <person name="Stielow B."/>
            <person name="Teixiera M."/>
            <person name="Abouelleil A."/>
            <person name="Chapman S.B."/>
            <person name="Priest M."/>
            <person name="Young S.K."/>
            <person name="Wortman J."/>
            <person name="Nusbaum C."/>
            <person name="Birren B."/>
        </authorList>
    </citation>
    <scope>NUCLEOTIDE SEQUENCE [LARGE SCALE GENOMIC DNA]</scope>
    <source>
        <strain evidence="2 3">CBS 121828</strain>
    </source>
</reference>
<gene>
    <name evidence="2" type="ORF">PV11_04521</name>
</gene>
<evidence type="ECO:0008006" key="4">
    <source>
        <dbReference type="Google" id="ProtNLM"/>
    </source>
</evidence>
<dbReference type="PANTHER" id="PTHR37540">
    <property type="entry name" value="TRANSCRIPTION FACTOR (ACR-2), PUTATIVE-RELATED-RELATED"/>
    <property type="match status" value="1"/>
</dbReference>
<dbReference type="STRING" id="1016849.A0A0D1W0Z7"/>
<dbReference type="HOGENOM" id="CLU_028343_1_0_1"/>
<organism evidence="2 3">
    <name type="scientific">Exophiala sideris</name>
    <dbReference type="NCBI Taxonomy" id="1016849"/>
    <lineage>
        <taxon>Eukaryota</taxon>
        <taxon>Fungi</taxon>
        <taxon>Dikarya</taxon>
        <taxon>Ascomycota</taxon>
        <taxon>Pezizomycotina</taxon>
        <taxon>Eurotiomycetes</taxon>
        <taxon>Chaetothyriomycetidae</taxon>
        <taxon>Chaetothyriales</taxon>
        <taxon>Herpotrichiellaceae</taxon>
        <taxon>Exophiala</taxon>
    </lineage>
</organism>
<protein>
    <recommendedName>
        <fullName evidence="4">Transcription factor domain-containing protein</fullName>
    </recommendedName>
</protein>
<dbReference type="EMBL" id="KN846952">
    <property type="protein sequence ID" value="KIV82405.1"/>
    <property type="molecule type" value="Genomic_DNA"/>
</dbReference>
<name>A0A0D1W0Z7_9EURO</name>
<feature type="compositionally biased region" description="Low complexity" evidence="1">
    <location>
        <begin position="60"/>
        <end position="69"/>
    </location>
</feature>
<dbReference type="OrthoDB" id="4137828at2759"/>
<dbReference type="AlphaFoldDB" id="A0A0D1W0Z7"/>
<evidence type="ECO:0000313" key="3">
    <source>
        <dbReference type="Proteomes" id="UP000053599"/>
    </source>
</evidence>
<dbReference type="PANTHER" id="PTHR37540:SF5">
    <property type="entry name" value="TRANSCRIPTION FACTOR DOMAIN-CONTAINING PROTEIN"/>
    <property type="match status" value="1"/>
</dbReference>
<evidence type="ECO:0000313" key="2">
    <source>
        <dbReference type="EMBL" id="KIV82405.1"/>
    </source>
</evidence>
<feature type="region of interest" description="Disordered" evidence="1">
    <location>
        <begin position="1"/>
        <end position="23"/>
    </location>
</feature>
<feature type="region of interest" description="Disordered" evidence="1">
    <location>
        <begin position="52"/>
        <end position="87"/>
    </location>
</feature>